<feature type="transmembrane region" description="Helical" evidence="2">
    <location>
        <begin position="39"/>
        <end position="57"/>
    </location>
</feature>
<keyword evidence="2" id="KW-0812">Transmembrane</keyword>
<feature type="region of interest" description="Disordered" evidence="1">
    <location>
        <begin position="175"/>
        <end position="214"/>
    </location>
</feature>
<feature type="compositionally biased region" description="Low complexity" evidence="1">
    <location>
        <begin position="177"/>
        <end position="189"/>
    </location>
</feature>
<keyword evidence="2" id="KW-1133">Transmembrane helix</keyword>
<evidence type="ECO:0000256" key="2">
    <source>
        <dbReference type="SAM" id="Phobius"/>
    </source>
</evidence>
<proteinExistence type="predicted"/>
<protein>
    <submittedName>
        <fullName evidence="3">Uncharacterized protein</fullName>
    </submittedName>
</protein>
<keyword evidence="2" id="KW-0472">Membrane</keyword>
<evidence type="ECO:0000313" key="3">
    <source>
        <dbReference type="EMBL" id="KAK8569177.1"/>
    </source>
</evidence>
<gene>
    <name evidence="3" type="ORF">V6N12_007709</name>
</gene>
<dbReference type="EMBL" id="JBBPBM010000009">
    <property type="protein sequence ID" value="KAK8569177.1"/>
    <property type="molecule type" value="Genomic_DNA"/>
</dbReference>
<organism evidence="3 4">
    <name type="scientific">Hibiscus sabdariffa</name>
    <name type="common">roselle</name>
    <dbReference type="NCBI Taxonomy" id="183260"/>
    <lineage>
        <taxon>Eukaryota</taxon>
        <taxon>Viridiplantae</taxon>
        <taxon>Streptophyta</taxon>
        <taxon>Embryophyta</taxon>
        <taxon>Tracheophyta</taxon>
        <taxon>Spermatophyta</taxon>
        <taxon>Magnoliopsida</taxon>
        <taxon>eudicotyledons</taxon>
        <taxon>Gunneridae</taxon>
        <taxon>Pentapetalae</taxon>
        <taxon>rosids</taxon>
        <taxon>malvids</taxon>
        <taxon>Malvales</taxon>
        <taxon>Malvaceae</taxon>
        <taxon>Malvoideae</taxon>
        <taxon>Hibiscus</taxon>
    </lineage>
</organism>
<evidence type="ECO:0000313" key="4">
    <source>
        <dbReference type="Proteomes" id="UP001472677"/>
    </source>
</evidence>
<feature type="transmembrane region" description="Helical" evidence="2">
    <location>
        <begin position="122"/>
        <end position="140"/>
    </location>
</feature>
<evidence type="ECO:0000256" key="1">
    <source>
        <dbReference type="SAM" id="MobiDB-lite"/>
    </source>
</evidence>
<comment type="caution">
    <text evidence="3">The sequence shown here is derived from an EMBL/GenBank/DDBJ whole genome shotgun (WGS) entry which is preliminary data.</text>
</comment>
<reference evidence="3 4" key="1">
    <citation type="journal article" date="2024" name="G3 (Bethesda)">
        <title>Genome assembly of Hibiscus sabdariffa L. provides insights into metabolisms of medicinal natural products.</title>
        <authorList>
            <person name="Kim T."/>
        </authorList>
    </citation>
    <scope>NUCLEOTIDE SEQUENCE [LARGE SCALE GENOMIC DNA]</scope>
    <source>
        <strain evidence="3">TK-2024</strain>
        <tissue evidence="3">Old leaves</tissue>
    </source>
</reference>
<name>A0ABR2F2J5_9ROSI</name>
<sequence>MVFIGFLDPGQVPSIIPKPIHPFQHYENGGKFWGYESPSYRILGSIYALATGFYELFKMGSYYLVGYMPWWRSTPISVVSFGAYHGFILLPDLLAWLGPYYVFGFMPWWRSTIVSVDSLGDYHGFILLANLLAWFCLRFLTIRDCYGLKVGEDGARIFSSLDMGWGGLILSVGNQRSSTKPTCTTSSPPQSNEKHRKNQESNKESMCRLVSDSPEMKTSGQTYLIKWFSEGQTSLMKGRIDCLTAI</sequence>
<feature type="transmembrane region" description="Helical" evidence="2">
    <location>
        <begin position="78"/>
        <end position="102"/>
    </location>
</feature>
<dbReference type="Proteomes" id="UP001472677">
    <property type="component" value="Unassembled WGS sequence"/>
</dbReference>
<accession>A0ABR2F2J5</accession>
<keyword evidence="4" id="KW-1185">Reference proteome</keyword>